<evidence type="ECO:0000256" key="5">
    <source>
        <dbReference type="ARBA" id="ARBA00023163"/>
    </source>
</evidence>
<dbReference type="KEGG" id="dsh:Dshi_3715"/>
<geneLocation type="plasmid" evidence="7 8">
    <name>pDSHI01</name>
</geneLocation>
<proteinExistence type="inferred from homology"/>
<evidence type="ECO:0000256" key="2">
    <source>
        <dbReference type="ARBA" id="ARBA00023015"/>
    </source>
</evidence>
<dbReference type="PROSITE" id="PS50931">
    <property type="entry name" value="HTH_LYSR"/>
    <property type="match status" value="1"/>
</dbReference>
<dbReference type="Gene3D" id="3.40.190.10">
    <property type="entry name" value="Periplasmic binding protein-like II"/>
    <property type="match status" value="2"/>
</dbReference>
<dbReference type="RefSeq" id="WP_012187092.1">
    <property type="nucleotide sequence ID" value="NC_009955.1"/>
</dbReference>
<dbReference type="InterPro" id="IPR036388">
    <property type="entry name" value="WH-like_DNA-bd_sf"/>
</dbReference>
<evidence type="ECO:0000259" key="6">
    <source>
        <dbReference type="PROSITE" id="PS50931"/>
    </source>
</evidence>
<dbReference type="PANTHER" id="PTHR30293:SF0">
    <property type="entry name" value="NITROGEN ASSIMILATION REGULATORY PROTEIN NAC"/>
    <property type="match status" value="1"/>
</dbReference>
<keyword evidence="5" id="KW-0804">Transcription</keyword>
<accession>A8LT79</accession>
<feature type="domain" description="HTH lysR-type" evidence="6">
    <location>
        <begin position="1"/>
        <end position="58"/>
    </location>
</feature>
<dbReference type="Pfam" id="PF00126">
    <property type="entry name" value="HTH_1"/>
    <property type="match status" value="1"/>
</dbReference>
<evidence type="ECO:0000313" key="7">
    <source>
        <dbReference type="EMBL" id="ABV95446.1"/>
    </source>
</evidence>
<evidence type="ECO:0000256" key="1">
    <source>
        <dbReference type="ARBA" id="ARBA00009437"/>
    </source>
</evidence>
<dbReference type="GO" id="GO:2000142">
    <property type="term" value="P:regulation of DNA-templated transcription initiation"/>
    <property type="evidence" value="ECO:0007669"/>
    <property type="project" value="TreeGrafter"/>
</dbReference>
<name>A8LT79_DINSH</name>
<dbReference type="SUPFAM" id="SSF46785">
    <property type="entry name" value="Winged helix' DNA-binding domain"/>
    <property type="match status" value="1"/>
</dbReference>
<keyword evidence="7" id="KW-0614">Plasmid</keyword>
<dbReference type="GO" id="GO:0003677">
    <property type="term" value="F:DNA binding"/>
    <property type="evidence" value="ECO:0007669"/>
    <property type="project" value="UniProtKB-KW"/>
</dbReference>
<dbReference type="Pfam" id="PF03466">
    <property type="entry name" value="LysR_substrate"/>
    <property type="match status" value="1"/>
</dbReference>
<comment type="similarity">
    <text evidence="1">Belongs to the LysR transcriptional regulatory family.</text>
</comment>
<keyword evidence="2" id="KW-0805">Transcription regulation</keyword>
<dbReference type="FunFam" id="1.10.10.10:FF:000001">
    <property type="entry name" value="LysR family transcriptional regulator"/>
    <property type="match status" value="1"/>
</dbReference>
<dbReference type="InterPro" id="IPR005119">
    <property type="entry name" value="LysR_subst-bd"/>
</dbReference>
<dbReference type="HOGENOM" id="CLU_039613_6_0_5"/>
<dbReference type="Gene3D" id="1.10.10.10">
    <property type="entry name" value="Winged helix-like DNA-binding domain superfamily/Winged helix DNA-binding domain"/>
    <property type="match status" value="1"/>
</dbReference>
<dbReference type="EMBL" id="CP000831">
    <property type="protein sequence ID" value="ABV95446.1"/>
    <property type="molecule type" value="Genomic_DNA"/>
</dbReference>
<keyword evidence="4" id="KW-0010">Activator</keyword>
<sequence>MELRQMQYLLAIYEEGSLTGASRRLNVVQPALSQQLQKLEAEIGQPLFTRAPKGMIPTQAGIEAYEHFVRITRDLDTALNALSGDGGPVRGTVSIGVVSSAANNALGETLQKFTVKYPDVSVKVTGGYTGELQDQLRMSRIDLAIINMPPLKQDPRIVDIVKEDFCLIAAPDTPITGKAGLRLEDIETMKLVIPSQRHGLRTIIDRAANGEGLALSPSMEFDEMKLIEDFVCATDYVTILPPIAVNRALRSGRLKAYPIRPAISRRLVYQINPSRPLSAAAQILIDEIREDIIEFSYSLGNLVG</sequence>
<dbReference type="AlphaFoldDB" id="A8LT79"/>
<evidence type="ECO:0000256" key="3">
    <source>
        <dbReference type="ARBA" id="ARBA00023125"/>
    </source>
</evidence>
<dbReference type="CDD" id="cd05466">
    <property type="entry name" value="PBP2_LTTR_substrate"/>
    <property type="match status" value="1"/>
</dbReference>
<evidence type="ECO:0000256" key="4">
    <source>
        <dbReference type="ARBA" id="ARBA00023159"/>
    </source>
</evidence>
<dbReference type="Proteomes" id="UP000006833">
    <property type="component" value="Plasmid pDSHI01"/>
</dbReference>
<keyword evidence="8" id="KW-1185">Reference proteome</keyword>
<gene>
    <name evidence="7" type="ordered locus">Dshi_3715</name>
</gene>
<dbReference type="GO" id="GO:0003700">
    <property type="term" value="F:DNA-binding transcription factor activity"/>
    <property type="evidence" value="ECO:0007669"/>
    <property type="project" value="InterPro"/>
</dbReference>
<dbReference type="PANTHER" id="PTHR30293">
    <property type="entry name" value="TRANSCRIPTIONAL REGULATORY PROTEIN NAC-RELATED"/>
    <property type="match status" value="1"/>
</dbReference>
<organism evidence="7 8">
    <name type="scientific">Dinoroseobacter shibae (strain DSM 16493 / NCIMB 14021 / DFL 12)</name>
    <dbReference type="NCBI Taxonomy" id="398580"/>
    <lineage>
        <taxon>Bacteria</taxon>
        <taxon>Pseudomonadati</taxon>
        <taxon>Pseudomonadota</taxon>
        <taxon>Alphaproteobacteria</taxon>
        <taxon>Rhodobacterales</taxon>
        <taxon>Roseobacteraceae</taxon>
        <taxon>Dinoroseobacter</taxon>
    </lineage>
</organism>
<dbReference type="SUPFAM" id="SSF53850">
    <property type="entry name" value="Periplasmic binding protein-like II"/>
    <property type="match status" value="1"/>
</dbReference>
<dbReference type="InterPro" id="IPR000847">
    <property type="entry name" value="LysR_HTH_N"/>
</dbReference>
<evidence type="ECO:0000313" key="8">
    <source>
        <dbReference type="Proteomes" id="UP000006833"/>
    </source>
</evidence>
<reference evidence="8" key="1">
    <citation type="journal article" date="2010" name="ISME J.">
        <title>The complete genome sequence of the algal symbiont Dinoroseobacter shibae: a hitchhiker's guide to life in the sea.</title>
        <authorList>
            <person name="Wagner-Dobler I."/>
            <person name="Ballhausen B."/>
            <person name="Berger M."/>
            <person name="Brinkhoff T."/>
            <person name="Buchholz I."/>
            <person name="Bunk B."/>
            <person name="Cypionka H."/>
            <person name="Daniel R."/>
            <person name="Drepper T."/>
            <person name="Gerdts G."/>
            <person name="Hahnke S."/>
            <person name="Han C."/>
            <person name="Jahn D."/>
            <person name="Kalhoefer D."/>
            <person name="Kiss H."/>
            <person name="Klenk H.P."/>
            <person name="Kyrpides N."/>
            <person name="Liebl W."/>
            <person name="Liesegang H."/>
            <person name="Meincke L."/>
            <person name="Pati A."/>
            <person name="Petersen J."/>
            <person name="Piekarski T."/>
            <person name="Pommerenke C."/>
            <person name="Pradella S."/>
            <person name="Pukall R."/>
            <person name="Rabus R."/>
            <person name="Stackebrandt E."/>
            <person name="Thole S."/>
            <person name="Thompson L."/>
            <person name="Tielen P."/>
            <person name="Tomasch J."/>
            <person name="von Jan M."/>
            <person name="Wanphrut N."/>
            <person name="Wichels A."/>
            <person name="Zech H."/>
            <person name="Simon M."/>
        </authorList>
    </citation>
    <scope>NUCLEOTIDE SEQUENCE [LARGE SCALE GENOMIC DNA]</scope>
    <source>
        <strain evidence="8">DSM 16493 / NCIMB 14021 / DFL 12</strain>
        <plasmid evidence="8">Plasmid pDSHI01</plasmid>
    </source>
</reference>
<dbReference type="OrthoDB" id="8479357at2"/>
<dbReference type="PRINTS" id="PR00039">
    <property type="entry name" value="HTHLYSR"/>
</dbReference>
<protein>
    <submittedName>
        <fullName evidence="7">Transcriptional regulator</fullName>
    </submittedName>
</protein>
<dbReference type="InterPro" id="IPR036390">
    <property type="entry name" value="WH_DNA-bd_sf"/>
</dbReference>
<keyword evidence="3" id="KW-0238">DNA-binding</keyword>